<evidence type="ECO:0000256" key="6">
    <source>
        <dbReference type="ARBA" id="ARBA00022806"/>
    </source>
</evidence>
<evidence type="ECO:0000256" key="2">
    <source>
        <dbReference type="ARBA" id="ARBA00022515"/>
    </source>
</evidence>
<evidence type="ECO:0000256" key="14">
    <source>
        <dbReference type="SAM" id="MobiDB-lite"/>
    </source>
</evidence>
<dbReference type="PANTHER" id="PTHR30153">
    <property type="entry name" value="REPLICATIVE DNA HELICASE DNAB"/>
    <property type="match status" value="1"/>
</dbReference>
<dbReference type="GO" id="GO:0043139">
    <property type="term" value="F:5'-3' DNA helicase activity"/>
    <property type="evidence" value="ECO:0007669"/>
    <property type="project" value="UniProtKB-EC"/>
</dbReference>
<feature type="domain" description="SF4 helicase" evidence="15">
    <location>
        <begin position="198"/>
        <end position="475"/>
    </location>
</feature>
<dbReference type="Gene3D" id="3.40.50.300">
    <property type="entry name" value="P-loop containing nucleotide triphosphate hydrolases"/>
    <property type="match status" value="1"/>
</dbReference>
<dbReference type="RefSeq" id="WP_182802052.1">
    <property type="nucleotide sequence ID" value="NZ_CP060007.1"/>
</dbReference>
<dbReference type="InterPro" id="IPR007692">
    <property type="entry name" value="DNA_helicase_DnaB"/>
</dbReference>
<evidence type="ECO:0000256" key="12">
    <source>
        <dbReference type="NCBIfam" id="TIGR00665"/>
    </source>
</evidence>
<evidence type="ECO:0000313" key="17">
    <source>
        <dbReference type="Proteomes" id="UP000515344"/>
    </source>
</evidence>
<dbReference type="PROSITE" id="PS51199">
    <property type="entry name" value="SF4_HELICASE"/>
    <property type="match status" value="1"/>
</dbReference>
<evidence type="ECO:0000256" key="8">
    <source>
        <dbReference type="ARBA" id="ARBA00023125"/>
    </source>
</evidence>
<dbReference type="GO" id="GO:0003677">
    <property type="term" value="F:DNA binding"/>
    <property type="evidence" value="ECO:0007669"/>
    <property type="project" value="UniProtKB-UniRule"/>
</dbReference>
<dbReference type="FunFam" id="1.10.860.10:FF:000001">
    <property type="entry name" value="Replicative DNA helicase"/>
    <property type="match status" value="1"/>
</dbReference>
<comment type="catalytic activity">
    <reaction evidence="11 13">
        <text>ATP + H2O = ADP + phosphate + H(+)</text>
        <dbReference type="Rhea" id="RHEA:13065"/>
        <dbReference type="ChEBI" id="CHEBI:15377"/>
        <dbReference type="ChEBI" id="CHEBI:15378"/>
        <dbReference type="ChEBI" id="CHEBI:30616"/>
        <dbReference type="ChEBI" id="CHEBI:43474"/>
        <dbReference type="ChEBI" id="CHEBI:456216"/>
        <dbReference type="EC" id="5.6.2.3"/>
    </reaction>
</comment>
<dbReference type="GO" id="GO:0005524">
    <property type="term" value="F:ATP binding"/>
    <property type="evidence" value="ECO:0007669"/>
    <property type="project" value="UniProtKB-UniRule"/>
</dbReference>
<keyword evidence="5 13" id="KW-0378">Hydrolase</keyword>
<evidence type="ECO:0000313" key="16">
    <source>
        <dbReference type="EMBL" id="QNA43790.1"/>
    </source>
</evidence>
<keyword evidence="2 13" id="KW-0639">Primosome</keyword>
<dbReference type="GO" id="GO:0006269">
    <property type="term" value="P:DNA replication, synthesis of primer"/>
    <property type="evidence" value="ECO:0007669"/>
    <property type="project" value="UniProtKB-UniRule"/>
</dbReference>
<dbReference type="EC" id="5.6.2.3" evidence="12 13"/>
<evidence type="ECO:0000256" key="7">
    <source>
        <dbReference type="ARBA" id="ARBA00022840"/>
    </source>
</evidence>
<dbReference type="InterPro" id="IPR036185">
    <property type="entry name" value="DNA_heli_DnaB-like_N_sf"/>
</dbReference>
<evidence type="ECO:0000256" key="1">
    <source>
        <dbReference type="ARBA" id="ARBA00008428"/>
    </source>
</evidence>
<keyword evidence="17" id="KW-1185">Reference proteome</keyword>
<dbReference type="InterPro" id="IPR016136">
    <property type="entry name" value="DNA_helicase_N/primase_C"/>
</dbReference>
<dbReference type="InterPro" id="IPR007693">
    <property type="entry name" value="DNA_helicase_DnaB-like_N"/>
</dbReference>
<protein>
    <recommendedName>
        <fullName evidence="12 13">Replicative DNA helicase</fullName>
        <ecNumber evidence="12 13">5.6.2.3</ecNumber>
    </recommendedName>
</protein>
<dbReference type="InterPro" id="IPR007694">
    <property type="entry name" value="DNA_helicase_DnaB-like_C"/>
</dbReference>
<gene>
    <name evidence="16" type="primary">dnaB</name>
    <name evidence="16" type="ORF">H4075_17155</name>
</gene>
<keyword evidence="8 13" id="KW-0238">DNA-binding</keyword>
<dbReference type="CDD" id="cd00984">
    <property type="entry name" value="DnaB_C"/>
    <property type="match status" value="1"/>
</dbReference>
<dbReference type="NCBIfam" id="TIGR00665">
    <property type="entry name" value="DnaB"/>
    <property type="match status" value="1"/>
</dbReference>
<dbReference type="InterPro" id="IPR003593">
    <property type="entry name" value="AAA+_ATPase"/>
</dbReference>
<keyword evidence="4 13" id="KW-0547">Nucleotide-binding</keyword>
<feature type="region of interest" description="Disordered" evidence="14">
    <location>
        <begin position="478"/>
        <end position="532"/>
    </location>
</feature>
<dbReference type="PANTHER" id="PTHR30153:SF2">
    <property type="entry name" value="REPLICATIVE DNA HELICASE"/>
    <property type="match status" value="1"/>
</dbReference>
<organism evidence="16 17">
    <name type="scientific">Lacibacter sediminis</name>
    <dbReference type="NCBI Taxonomy" id="2760713"/>
    <lineage>
        <taxon>Bacteria</taxon>
        <taxon>Pseudomonadati</taxon>
        <taxon>Bacteroidota</taxon>
        <taxon>Chitinophagia</taxon>
        <taxon>Chitinophagales</taxon>
        <taxon>Chitinophagaceae</taxon>
        <taxon>Lacibacter</taxon>
    </lineage>
</organism>
<feature type="compositionally biased region" description="Gly residues" evidence="14">
    <location>
        <begin position="492"/>
        <end position="501"/>
    </location>
</feature>
<dbReference type="SUPFAM" id="SSF48024">
    <property type="entry name" value="N-terminal domain of DnaB helicase"/>
    <property type="match status" value="1"/>
</dbReference>
<keyword evidence="3 13" id="KW-0235">DNA replication</keyword>
<name>A0A7G5XE87_9BACT</name>
<keyword evidence="7 13" id="KW-0067">ATP-binding</keyword>
<evidence type="ECO:0000256" key="9">
    <source>
        <dbReference type="ARBA" id="ARBA00023235"/>
    </source>
</evidence>
<reference evidence="17" key="1">
    <citation type="submission" date="2020-08" db="EMBL/GenBank/DDBJ databases">
        <title>Lacibacter sp. S13-6-6 genome sequencing.</title>
        <authorList>
            <person name="Jin L."/>
        </authorList>
    </citation>
    <scope>NUCLEOTIDE SEQUENCE [LARGE SCALE GENOMIC DNA]</scope>
    <source>
        <strain evidence="17">S13-6-6</strain>
    </source>
</reference>
<dbReference type="Pfam" id="PF03796">
    <property type="entry name" value="DnaB_C"/>
    <property type="match status" value="1"/>
</dbReference>
<dbReference type="GO" id="GO:0005829">
    <property type="term" value="C:cytosol"/>
    <property type="evidence" value="ECO:0007669"/>
    <property type="project" value="TreeGrafter"/>
</dbReference>
<evidence type="ECO:0000256" key="3">
    <source>
        <dbReference type="ARBA" id="ARBA00022705"/>
    </source>
</evidence>
<dbReference type="SMART" id="SM00382">
    <property type="entry name" value="AAA"/>
    <property type="match status" value="1"/>
</dbReference>
<dbReference type="GO" id="GO:1990077">
    <property type="term" value="C:primosome complex"/>
    <property type="evidence" value="ECO:0007669"/>
    <property type="project" value="UniProtKB-UniRule"/>
</dbReference>
<dbReference type="SUPFAM" id="SSF52540">
    <property type="entry name" value="P-loop containing nucleoside triphosphate hydrolases"/>
    <property type="match status" value="1"/>
</dbReference>
<evidence type="ECO:0000259" key="15">
    <source>
        <dbReference type="PROSITE" id="PS51199"/>
    </source>
</evidence>
<evidence type="ECO:0000256" key="4">
    <source>
        <dbReference type="ARBA" id="ARBA00022741"/>
    </source>
</evidence>
<dbReference type="Gene3D" id="1.10.860.10">
    <property type="entry name" value="DNAb Helicase, Chain A"/>
    <property type="match status" value="1"/>
</dbReference>
<comment type="similarity">
    <text evidence="1 13">Belongs to the helicase family. DnaB subfamily.</text>
</comment>
<evidence type="ECO:0000256" key="5">
    <source>
        <dbReference type="ARBA" id="ARBA00022801"/>
    </source>
</evidence>
<sequence length="532" mass="59366">MDLTNLNKDRKTKRKAPLDLTTMVYGKVPPQAKELEEAVLGAVMLEKSAFDAISEILRPECFYVDAHQRIFRAMQGLTAKSSPIDLLTVVEELKMREELEMVGGAYYVTRLTNTVVSTANIEAHARIILQKFLQRELIRISGETIGDAYEESTDVFDLLDDAESKLFEITNNYLRKNFDSFDNVLIKTIQRIEDMRNKQEDITGVPTGFATMDKVIYGWQPSDLVILAARPAVGKTAFALNLLRNAALSASKPTPVAFFSLEMGAAQLVQRILSAESEIMLEKISRGKLEDHEVQQLYKKGIERLAKAPIFIDDSAALNIFELRAKARRLVNKHGVGLIIIDYLQLMSGSAGNKNTNREQEISTISRGLKQLAKELNIPIIALSQLSREVEKRKDGNKMPQLSDLRESGAIEQDADMVMFLYRPEYYDITSNEFGESNRGETHIRIAKHRNGSLETIKLRALLHIQKFVEDDFGDNMGGGGFGGSQGPLPGGPGMMPGGGNWKPVPSDDGPKVFVQKGSKMNDMNFDEETPF</sequence>
<keyword evidence="9" id="KW-0413">Isomerase</keyword>
<accession>A0A7G5XE87</accession>
<dbReference type="Proteomes" id="UP000515344">
    <property type="component" value="Chromosome"/>
</dbReference>
<keyword evidence="6 13" id="KW-0347">Helicase</keyword>
<dbReference type="EMBL" id="CP060007">
    <property type="protein sequence ID" value="QNA43790.1"/>
    <property type="molecule type" value="Genomic_DNA"/>
</dbReference>
<evidence type="ECO:0000256" key="10">
    <source>
        <dbReference type="ARBA" id="ARBA00044932"/>
    </source>
</evidence>
<evidence type="ECO:0000256" key="11">
    <source>
        <dbReference type="ARBA" id="ARBA00048954"/>
    </source>
</evidence>
<dbReference type="Pfam" id="PF00772">
    <property type="entry name" value="DnaB"/>
    <property type="match status" value="1"/>
</dbReference>
<dbReference type="KEGG" id="lacs:H4075_17155"/>
<comment type="function">
    <text evidence="10 13">The main replicative DNA helicase, it participates in initiation and elongation during chromosome replication. Travels ahead of the DNA replisome, separating dsDNA into templates for DNA synthesis. A processive ATP-dependent 5'-3' DNA helicase it has DNA-dependent ATPase activity.</text>
</comment>
<evidence type="ECO:0000256" key="13">
    <source>
        <dbReference type="RuleBase" id="RU362085"/>
    </source>
</evidence>
<dbReference type="AlphaFoldDB" id="A0A7G5XE87"/>
<proteinExistence type="inferred from homology"/>
<dbReference type="GO" id="GO:0016787">
    <property type="term" value="F:hydrolase activity"/>
    <property type="evidence" value="ECO:0007669"/>
    <property type="project" value="UniProtKB-KW"/>
</dbReference>
<dbReference type="InterPro" id="IPR027417">
    <property type="entry name" value="P-loop_NTPase"/>
</dbReference>